<organism evidence="1 2">
    <name type="scientific">Weissella cibaria</name>
    <dbReference type="NCBI Taxonomy" id="137591"/>
    <lineage>
        <taxon>Bacteria</taxon>
        <taxon>Bacillati</taxon>
        <taxon>Bacillota</taxon>
        <taxon>Bacilli</taxon>
        <taxon>Lactobacillales</taxon>
        <taxon>Lactobacillaceae</taxon>
        <taxon>Weissella</taxon>
    </lineage>
</organism>
<gene>
    <name evidence="1" type="ORF">ab3b_02285</name>
</gene>
<proteinExistence type="predicted"/>
<dbReference type="Proteomes" id="UP000032289">
    <property type="component" value="Unassembled WGS sequence"/>
</dbReference>
<evidence type="ECO:0000313" key="1">
    <source>
        <dbReference type="EMBL" id="KIU20080.1"/>
    </source>
</evidence>
<dbReference type="RefSeq" id="WP_043941952.1">
    <property type="nucleotide sequence ID" value="NZ_CP138904.1"/>
</dbReference>
<dbReference type="AlphaFoldDB" id="A0A0D1LI25"/>
<dbReference type="EMBL" id="JWHT01000066">
    <property type="protein sequence ID" value="KIU20080.1"/>
    <property type="molecule type" value="Genomic_DNA"/>
</dbReference>
<name>A0A0D1LI25_9LACO</name>
<reference evidence="1" key="1">
    <citation type="journal article" date="2015" name="Microbiology (Mosc.)">
        <title>Genomics of the Weissella cibaria species with an examination of its metabolic traits.</title>
        <authorList>
            <person name="Lynch K.M."/>
            <person name="Lucid A."/>
            <person name="Arendt E.K."/>
            <person name="Sleator R.D."/>
            <person name="Lucey B."/>
            <person name="Coffey A."/>
        </authorList>
    </citation>
    <scope>NUCLEOTIDE SEQUENCE [LARGE SCALE GENOMIC DNA]</scope>
    <source>
        <strain evidence="1">AB3b</strain>
    </source>
</reference>
<comment type="caution">
    <text evidence="1">The sequence shown here is derived from an EMBL/GenBank/DDBJ whole genome shotgun (WGS) entry which is preliminary data.</text>
</comment>
<accession>A0A0D1LI25</accession>
<protein>
    <submittedName>
        <fullName evidence="1">Uncharacterized protein</fullName>
    </submittedName>
</protein>
<dbReference type="PATRIC" id="fig|137591.24.peg.2236"/>
<sequence length="61" mass="6860">MKVGEFVNLQQVLTYNKVHNVEARSLPTGGVQLGIHVKNHIEWATTREDVFDILDKLEGGN</sequence>
<evidence type="ECO:0000313" key="2">
    <source>
        <dbReference type="Proteomes" id="UP000032289"/>
    </source>
</evidence>